<name>A0A1I8BYQ6_MELHA</name>
<evidence type="ECO:0000256" key="6">
    <source>
        <dbReference type="ARBA" id="ARBA00023136"/>
    </source>
</evidence>
<dbReference type="AlphaFoldDB" id="A0A1I8BYQ6"/>
<keyword evidence="9" id="KW-1185">Reference proteome</keyword>
<evidence type="ECO:0000256" key="4">
    <source>
        <dbReference type="ARBA" id="ARBA00022692"/>
    </source>
</evidence>
<reference evidence="10" key="1">
    <citation type="submission" date="2016-11" db="UniProtKB">
        <authorList>
            <consortium name="WormBaseParasite"/>
        </authorList>
    </citation>
    <scope>IDENTIFICATION</scope>
</reference>
<evidence type="ECO:0000313" key="9">
    <source>
        <dbReference type="Proteomes" id="UP000095281"/>
    </source>
</evidence>
<evidence type="ECO:0000256" key="8">
    <source>
        <dbReference type="SAM" id="SignalP"/>
    </source>
</evidence>
<evidence type="ECO:0000256" key="1">
    <source>
        <dbReference type="ARBA" id="ARBA00004141"/>
    </source>
</evidence>
<evidence type="ECO:0000256" key="5">
    <source>
        <dbReference type="ARBA" id="ARBA00022989"/>
    </source>
</evidence>
<proteinExistence type="inferred from homology"/>
<dbReference type="WBParaSite" id="MhA1_Contig767.frz3.gene1">
    <property type="protein sequence ID" value="MhA1_Contig767.frz3.gene1"/>
    <property type="gene ID" value="MhA1_Contig767.frz3.gene1"/>
</dbReference>
<evidence type="ECO:0000256" key="2">
    <source>
        <dbReference type="ARBA" id="ARBA00010694"/>
    </source>
</evidence>
<evidence type="ECO:0000256" key="3">
    <source>
        <dbReference type="ARBA" id="ARBA00022448"/>
    </source>
</evidence>
<dbReference type="Proteomes" id="UP000095281">
    <property type="component" value="Unplaced"/>
</dbReference>
<dbReference type="InterPro" id="IPR013657">
    <property type="entry name" value="SCL35B1-4/HUT1"/>
</dbReference>
<comment type="similarity">
    <text evidence="2">Belongs to the nucleotide-sugar transporter family. SLC35B subfamily.</text>
</comment>
<feature type="signal peptide" evidence="8">
    <location>
        <begin position="1"/>
        <end position="18"/>
    </location>
</feature>
<evidence type="ECO:0000256" key="7">
    <source>
        <dbReference type="SAM" id="Phobius"/>
    </source>
</evidence>
<keyword evidence="8" id="KW-0732">Signal</keyword>
<sequence length="242" mass="27601">MSSLAFLTLFTCSLNTIAVETLSNSYLLITIIFFVVSLANNWVIGLGVPFPLIIVSRSGTLVANVILTCLLQNRWYSINRIASVLAVTCGIIFFTLSSQTNSFVEENDFGMPILVLELLLELQGRCWRWKMRLINWKSCCRCCTCFVHLLPLLYMLRALVAAAVHASCTCRDSLLHQHIALPYARRETDWQCHAPEEQTRRLKGQPITEEMKNFKVYSHLRRVRDAAQMKGKRDKKAKKATN</sequence>
<feature type="transmembrane region" description="Helical" evidence="7">
    <location>
        <begin position="28"/>
        <end position="55"/>
    </location>
</feature>
<feature type="chain" id="PRO_5009316301" evidence="8">
    <location>
        <begin position="19"/>
        <end position="242"/>
    </location>
</feature>
<protein>
    <submittedName>
        <fullName evidence="10">TPT domain-containing protein</fullName>
    </submittedName>
</protein>
<keyword evidence="6 7" id="KW-0472">Membrane</keyword>
<keyword evidence="3" id="KW-0813">Transport</keyword>
<dbReference type="GO" id="GO:0055085">
    <property type="term" value="P:transmembrane transport"/>
    <property type="evidence" value="ECO:0007669"/>
    <property type="project" value="InterPro"/>
</dbReference>
<organism evidence="9 10">
    <name type="scientific">Meloidogyne hapla</name>
    <name type="common">Root-knot nematode worm</name>
    <dbReference type="NCBI Taxonomy" id="6305"/>
    <lineage>
        <taxon>Eukaryota</taxon>
        <taxon>Metazoa</taxon>
        <taxon>Ecdysozoa</taxon>
        <taxon>Nematoda</taxon>
        <taxon>Chromadorea</taxon>
        <taxon>Rhabditida</taxon>
        <taxon>Tylenchina</taxon>
        <taxon>Tylenchomorpha</taxon>
        <taxon>Tylenchoidea</taxon>
        <taxon>Meloidogynidae</taxon>
        <taxon>Meloidogyninae</taxon>
        <taxon>Meloidogyne</taxon>
    </lineage>
</organism>
<accession>A0A1I8BYQ6</accession>
<keyword evidence="4 7" id="KW-0812">Transmembrane</keyword>
<dbReference type="GO" id="GO:0012505">
    <property type="term" value="C:endomembrane system"/>
    <property type="evidence" value="ECO:0007669"/>
    <property type="project" value="UniProtKB-ARBA"/>
</dbReference>
<feature type="transmembrane region" description="Helical" evidence="7">
    <location>
        <begin position="76"/>
        <end position="97"/>
    </location>
</feature>
<dbReference type="Gene3D" id="1.20.5.110">
    <property type="match status" value="1"/>
</dbReference>
<keyword evidence="5 7" id="KW-1133">Transmembrane helix</keyword>
<evidence type="ECO:0000313" key="10">
    <source>
        <dbReference type="WBParaSite" id="MhA1_Contig767.frz3.gene1"/>
    </source>
</evidence>
<dbReference type="Pfam" id="PF08449">
    <property type="entry name" value="UAA"/>
    <property type="match status" value="1"/>
</dbReference>
<comment type="subcellular location">
    <subcellularLocation>
        <location evidence="1">Membrane</location>
        <topology evidence="1">Multi-pass membrane protein</topology>
    </subcellularLocation>
</comment>
<dbReference type="GO" id="GO:0016020">
    <property type="term" value="C:membrane"/>
    <property type="evidence" value="ECO:0007669"/>
    <property type="project" value="UniProtKB-SubCell"/>
</dbReference>